<proteinExistence type="predicted"/>
<sequence length="107" mass="11571">MDITHYTYRVTWSPEDGQYVGLCAELPSLSWLADGPGAALQGIMQVTADCVQDLRATGEPVPAPLADRTYTGKFMVRVPPSIHRKLALEAAEKGISMNRLASAKLAL</sequence>
<keyword evidence="2" id="KW-1185">Reference proteome</keyword>
<gene>
    <name evidence="1" type="ORF">ACFOY1_05605</name>
</gene>
<accession>A0ABV8NY88</accession>
<dbReference type="InterPro" id="IPR008651">
    <property type="entry name" value="Uncharacterised_HicB"/>
</dbReference>
<dbReference type="RefSeq" id="WP_217964322.1">
    <property type="nucleotide sequence ID" value="NZ_JAHTBN010000003.1"/>
</dbReference>
<dbReference type="Proteomes" id="UP001595848">
    <property type="component" value="Unassembled WGS sequence"/>
</dbReference>
<evidence type="ECO:0000313" key="2">
    <source>
        <dbReference type="Proteomes" id="UP001595848"/>
    </source>
</evidence>
<organism evidence="1 2">
    <name type="scientific">Candidimonas humi</name>
    <dbReference type="NCBI Taxonomy" id="683355"/>
    <lineage>
        <taxon>Bacteria</taxon>
        <taxon>Pseudomonadati</taxon>
        <taxon>Pseudomonadota</taxon>
        <taxon>Betaproteobacteria</taxon>
        <taxon>Burkholderiales</taxon>
        <taxon>Alcaligenaceae</taxon>
        <taxon>Candidimonas</taxon>
    </lineage>
</organism>
<comment type="caution">
    <text evidence="1">The sequence shown here is derived from an EMBL/GenBank/DDBJ whole genome shotgun (WGS) entry which is preliminary data.</text>
</comment>
<evidence type="ECO:0000313" key="1">
    <source>
        <dbReference type="EMBL" id="MFC4200422.1"/>
    </source>
</evidence>
<dbReference type="EMBL" id="JBHSBV010000002">
    <property type="protein sequence ID" value="MFC4200422.1"/>
    <property type="molecule type" value="Genomic_DNA"/>
</dbReference>
<protein>
    <submittedName>
        <fullName evidence="1">Type II toxin-antitoxin system HicB family antitoxin</fullName>
    </submittedName>
</protein>
<name>A0ABV8NY88_9BURK</name>
<dbReference type="Pfam" id="PF05534">
    <property type="entry name" value="HicB"/>
    <property type="match status" value="1"/>
</dbReference>
<reference evidence="2" key="1">
    <citation type="journal article" date="2019" name="Int. J. Syst. Evol. Microbiol.">
        <title>The Global Catalogue of Microorganisms (GCM) 10K type strain sequencing project: providing services to taxonomists for standard genome sequencing and annotation.</title>
        <authorList>
            <consortium name="The Broad Institute Genomics Platform"/>
            <consortium name="The Broad Institute Genome Sequencing Center for Infectious Disease"/>
            <person name="Wu L."/>
            <person name="Ma J."/>
        </authorList>
    </citation>
    <scope>NUCLEOTIDE SEQUENCE [LARGE SCALE GENOMIC DNA]</scope>
    <source>
        <strain evidence="2">LMG 24813</strain>
    </source>
</reference>